<dbReference type="GO" id="GO:0030170">
    <property type="term" value="F:pyridoxal phosphate binding"/>
    <property type="evidence" value="ECO:0007669"/>
    <property type="project" value="InterPro"/>
</dbReference>
<evidence type="ECO:0000259" key="7">
    <source>
        <dbReference type="PROSITE" id="PS50949"/>
    </source>
</evidence>
<dbReference type="EMBL" id="LR134162">
    <property type="protein sequence ID" value="VEB03989.1"/>
    <property type="molecule type" value="Genomic_DNA"/>
</dbReference>
<dbReference type="GO" id="GO:0003677">
    <property type="term" value="F:DNA binding"/>
    <property type="evidence" value="ECO:0007669"/>
    <property type="project" value="UniProtKB-KW"/>
</dbReference>
<dbReference type="PANTHER" id="PTHR46577">
    <property type="entry name" value="HTH-TYPE TRANSCRIPTIONAL REGULATORY PROTEIN GABR"/>
    <property type="match status" value="1"/>
</dbReference>
<dbReference type="SUPFAM" id="SSF46785">
    <property type="entry name" value="Winged helix' DNA-binding domain"/>
    <property type="match status" value="1"/>
</dbReference>
<dbReference type="Proteomes" id="UP000282433">
    <property type="component" value="Chromosome"/>
</dbReference>
<dbReference type="InterPro" id="IPR051446">
    <property type="entry name" value="HTH_trans_reg/aminotransferase"/>
</dbReference>
<evidence type="ECO:0000256" key="4">
    <source>
        <dbReference type="ARBA" id="ARBA00023125"/>
    </source>
</evidence>
<dbReference type="Pfam" id="PF00392">
    <property type="entry name" value="GntR"/>
    <property type="match status" value="1"/>
</dbReference>
<dbReference type="PANTHER" id="PTHR46577:SF1">
    <property type="entry name" value="HTH-TYPE TRANSCRIPTIONAL REGULATORY PROTEIN GABR"/>
    <property type="match status" value="1"/>
</dbReference>
<accession>A0A3S4GNJ1</accession>
<dbReference type="InterPro" id="IPR015421">
    <property type="entry name" value="PyrdxlP-dep_Trfase_major"/>
</dbReference>
<protein>
    <submittedName>
        <fullName evidence="8">Transcriptional regulator GabR</fullName>
    </submittedName>
</protein>
<evidence type="ECO:0000256" key="3">
    <source>
        <dbReference type="ARBA" id="ARBA00023015"/>
    </source>
</evidence>
<dbReference type="InterPro" id="IPR004839">
    <property type="entry name" value="Aminotransferase_I/II_large"/>
</dbReference>
<dbReference type="CDD" id="cd00609">
    <property type="entry name" value="AAT_like"/>
    <property type="match status" value="1"/>
</dbReference>
<keyword evidence="2" id="KW-0663">Pyridoxal phosphate</keyword>
<dbReference type="InterPro" id="IPR036390">
    <property type="entry name" value="WH_DNA-bd_sf"/>
</dbReference>
<comment type="similarity">
    <text evidence="1">In the C-terminal section; belongs to the class-I pyridoxal-phosphate-dependent aminotransferase family.</text>
</comment>
<feature type="domain" description="HTH gntR-type" evidence="7">
    <location>
        <begin position="19"/>
        <end position="87"/>
    </location>
</feature>
<name>A0A3S4GNJ1_KLEPN</name>
<dbReference type="PROSITE" id="PS50949">
    <property type="entry name" value="HTH_GNTR"/>
    <property type="match status" value="1"/>
</dbReference>
<evidence type="ECO:0000256" key="2">
    <source>
        <dbReference type="ARBA" id="ARBA00022898"/>
    </source>
</evidence>
<keyword evidence="4" id="KW-0238">DNA-binding</keyword>
<dbReference type="InterPro" id="IPR015424">
    <property type="entry name" value="PyrdxlP-dep_Trfase"/>
</dbReference>
<dbReference type="InterPro" id="IPR036388">
    <property type="entry name" value="WH-like_DNA-bd_sf"/>
</dbReference>
<dbReference type="PRINTS" id="PR00035">
    <property type="entry name" value="HTHGNTR"/>
</dbReference>
<evidence type="ECO:0000256" key="1">
    <source>
        <dbReference type="ARBA" id="ARBA00005384"/>
    </source>
</evidence>
<organism evidence="8 9">
    <name type="scientific">Klebsiella pneumoniae</name>
    <dbReference type="NCBI Taxonomy" id="573"/>
    <lineage>
        <taxon>Bacteria</taxon>
        <taxon>Pseudomonadati</taxon>
        <taxon>Pseudomonadota</taxon>
        <taxon>Gammaproteobacteria</taxon>
        <taxon>Enterobacterales</taxon>
        <taxon>Enterobacteriaceae</taxon>
        <taxon>Klebsiella/Raoultella group</taxon>
        <taxon>Klebsiella</taxon>
        <taxon>Klebsiella pneumoniae complex</taxon>
    </lineage>
</organism>
<dbReference type="CDD" id="cd07377">
    <property type="entry name" value="WHTH_GntR"/>
    <property type="match status" value="1"/>
</dbReference>
<reference evidence="8 9" key="1">
    <citation type="submission" date="2018-12" db="EMBL/GenBank/DDBJ databases">
        <authorList>
            <consortium name="Pathogen Informatics"/>
        </authorList>
    </citation>
    <scope>NUCLEOTIDE SEQUENCE [LARGE SCALE GENOMIC DNA]</scope>
    <source>
        <strain evidence="8 9">NCTC13635</strain>
    </source>
</reference>
<evidence type="ECO:0000256" key="6">
    <source>
        <dbReference type="SAM" id="MobiDB-lite"/>
    </source>
</evidence>
<dbReference type="Gene3D" id="1.10.10.10">
    <property type="entry name" value="Winged helix-like DNA-binding domain superfamily/Winged helix DNA-binding domain"/>
    <property type="match status" value="1"/>
</dbReference>
<evidence type="ECO:0000256" key="5">
    <source>
        <dbReference type="ARBA" id="ARBA00023163"/>
    </source>
</evidence>
<dbReference type="SMART" id="SM00345">
    <property type="entry name" value="HTH_GNTR"/>
    <property type="match status" value="1"/>
</dbReference>
<dbReference type="InterPro" id="IPR000524">
    <property type="entry name" value="Tscrpt_reg_HTH_GntR"/>
</dbReference>
<gene>
    <name evidence="8" type="primary">gabR_2</name>
    <name evidence="8" type="ORF">NCTC13635_04075</name>
</gene>
<dbReference type="AlphaFoldDB" id="A0A3S4GNJ1"/>
<dbReference type="Gene3D" id="3.40.640.10">
    <property type="entry name" value="Type I PLP-dependent aspartate aminotransferase-like (Major domain)"/>
    <property type="match status" value="1"/>
</dbReference>
<dbReference type="SUPFAM" id="SSF53383">
    <property type="entry name" value="PLP-dependent transferases"/>
    <property type="match status" value="1"/>
</dbReference>
<dbReference type="GO" id="GO:0003700">
    <property type="term" value="F:DNA-binding transcription factor activity"/>
    <property type="evidence" value="ECO:0007669"/>
    <property type="project" value="InterPro"/>
</dbReference>
<proteinExistence type="inferred from homology"/>
<sequence>MRSLVGDLVLVRLQEERDPLLHKRLYNALRRAILDGSLAPQSRLPPSRDLAGELGVSRNTILTTYEQLLAEGYVVSRRGSGTFVAQTAPESSLTAKGQQENSSIAAPTAHLSRRGQHLLGQVSASPRQWGAFIPGVPDVNAFPHPLFSKIQARISRRPKPERLSYSCNGGTPELQQALVDYLRVSRGVHCQSDQILITEGIHQAIDLVTRMLCDNGDLAWVEEPSYWGIRHVLAMNDVRAEPLTVDANGLCPPETVDDAPRLIFVTPSHQYPLGAVMSLERRQRLLALARQQGSWIVEDDYDSEFRFSGQPIPALQGLVADAPVVYIGTFSKTLYPGLRLGYVVIPRPLVSDLKHAHAELYRGGHSLIQMALAEFITAGHYSAHIRRMRLLYSRRRAFLTELIQRHCMPYALSDFSDNAGLHLNPQFAHKRLTMWRSPERPMRGTILGAAAVALLPDGGAQERITDGYSPASPKSRWRRRSASYSAACRRTARRCSCPRGRRKTKPPT</sequence>
<dbReference type="Pfam" id="PF00155">
    <property type="entry name" value="Aminotran_1_2"/>
    <property type="match status" value="1"/>
</dbReference>
<keyword evidence="5" id="KW-0804">Transcription</keyword>
<evidence type="ECO:0000313" key="9">
    <source>
        <dbReference type="Proteomes" id="UP000282433"/>
    </source>
</evidence>
<feature type="region of interest" description="Disordered" evidence="6">
    <location>
        <begin position="463"/>
        <end position="484"/>
    </location>
</feature>
<evidence type="ECO:0000313" key="8">
    <source>
        <dbReference type="EMBL" id="VEB03989.1"/>
    </source>
</evidence>
<keyword evidence="3" id="KW-0805">Transcription regulation</keyword>